<dbReference type="Pfam" id="PF02668">
    <property type="entry name" value="TauD"/>
    <property type="match status" value="1"/>
</dbReference>
<comment type="caution">
    <text evidence="9">The sequence shown here is derived from an EMBL/GenBank/DDBJ whole genome shotgun (WGS) entry which is preliminary data.</text>
</comment>
<comment type="similarity">
    <text evidence="2">Belongs to the TfdA dioxygenase family.</text>
</comment>
<dbReference type="GO" id="GO:0046872">
    <property type="term" value="F:metal ion binding"/>
    <property type="evidence" value="ECO:0007669"/>
    <property type="project" value="UniProtKB-KW"/>
</dbReference>
<feature type="domain" description="TauD/TfdA-like" evidence="8">
    <location>
        <begin position="49"/>
        <end position="341"/>
    </location>
</feature>
<feature type="region of interest" description="Disordered" evidence="7">
    <location>
        <begin position="1"/>
        <end position="35"/>
    </location>
</feature>
<evidence type="ECO:0000259" key="8">
    <source>
        <dbReference type="Pfam" id="PF02668"/>
    </source>
</evidence>
<dbReference type="AlphaFoldDB" id="A0AAV9QJJ9"/>
<evidence type="ECO:0000256" key="7">
    <source>
        <dbReference type="SAM" id="MobiDB-lite"/>
    </source>
</evidence>
<dbReference type="GO" id="GO:0016706">
    <property type="term" value="F:2-oxoglutarate-dependent dioxygenase activity"/>
    <property type="evidence" value="ECO:0007669"/>
    <property type="project" value="TreeGrafter"/>
</dbReference>
<dbReference type="SUPFAM" id="SSF51197">
    <property type="entry name" value="Clavaminate synthase-like"/>
    <property type="match status" value="1"/>
</dbReference>
<protein>
    <recommendedName>
        <fullName evidence="8">TauD/TfdA-like domain-containing protein</fullName>
    </recommendedName>
</protein>
<evidence type="ECO:0000313" key="10">
    <source>
        <dbReference type="Proteomes" id="UP001345827"/>
    </source>
</evidence>
<evidence type="ECO:0000256" key="3">
    <source>
        <dbReference type="ARBA" id="ARBA00022723"/>
    </source>
</evidence>
<dbReference type="GO" id="GO:0005737">
    <property type="term" value="C:cytoplasm"/>
    <property type="evidence" value="ECO:0007669"/>
    <property type="project" value="TreeGrafter"/>
</dbReference>
<evidence type="ECO:0000256" key="5">
    <source>
        <dbReference type="ARBA" id="ARBA00023002"/>
    </source>
</evidence>
<dbReference type="InterPro" id="IPR003819">
    <property type="entry name" value="TauD/TfdA-like"/>
</dbReference>
<keyword evidence="6" id="KW-0408">Iron</keyword>
<proteinExistence type="inferred from homology"/>
<sequence length="374" mass="41475">MAPTATLPVNSHSHSPVTDGFVDDSTIKSQNSEPLKKSGALDNVFEFDEVTPAIGREYPTTNIVDDLLDASNADDLLRDLAITISQRGVVFFRKQDNLTNELQKTFIQRLGELSGKPSTSTLHIHPILNGTSEFGVGDDQVSTISSLQRKQLFGAEAVNKRKYDSAKWHSDIQFETCPADYTSLRLVQLPKTGGDTLWASGYDIYDRFSKPYQQFFEGLTATFVGEGFINATKAGKATMYDKPRGSPANVGGHLSTVHPVVRTNPVTGWKSIYAIGSFPKYINELSREESDDLLKRFHDTILANHDLQVRFRWRNPNDIAIWDNRSVFHSATFDYDGLGERFGNRVVGIGEKPFFDPNSKSKTEALAAGCDGVL</sequence>
<accession>A0AAV9QJJ9</accession>
<evidence type="ECO:0000256" key="2">
    <source>
        <dbReference type="ARBA" id="ARBA00005896"/>
    </source>
</evidence>
<evidence type="ECO:0000313" key="9">
    <source>
        <dbReference type="EMBL" id="KAK5545323.1"/>
    </source>
</evidence>
<dbReference type="Gene3D" id="3.60.130.10">
    <property type="entry name" value="Clavaminate synthase-like"/>
    <property type="match status" value="1"/>
</dbReference>
<feature type="compositionally biased region" description="Polar residues" evidence="7">
    <location>
        <begin position="7"/>
        <end position="16"/>
    </location>
</feature>
<comment type="cofactor">
    <cofactor evidence="1">
        <name>Fe(2+)</name>
        <dbReference type="ChEBI" id="CHEBI:29033"/>
    </cofactor>
</comment>
<keyword evidence="5" id="KW-0560">Oxidoreductase</keyword>
<reference evidence="9 10" key="1">
    <citation type="submission" date="2023-06" db="EMBL/GenBank/DDBJ databases">
        <title>Black Yeasts Isolated from many extreme environments.</title>
        <authorList>
            <person name="Coleine C."/>
            <person name="Stajich J.E."/>
            <person name="Selbmann L."/>
        </authorList>
    </citation>
    <scope>NUCLEOTIDE SEQUENCE [LARGE SCALE GENOMIC DNA]</scope>
    <source>
        <strain evidence="9 10">CCFEE 5887</strain>
    </source>
</reference>
<keyword evidence="3" id="KW-0479">Metal-binding</keyword>
<evidence type="ECO:0000256" key="1">
    <source>
        <dbReference type="ARBA" id="ARBA00001954"/>
    </source>
</evidence>
<dbReference type="Proteomes" id="UP001345827">
    <property type="component" value="Unassembled WGS sequence"/>
</dbReference>
<dbReference type="InterPro" id="IPR051323">
    <property type="entry name" value="AtsK-like"/>
</dbReference>
<name>A0AAV9QJJ9_9PEZI</name>
<gene>
    <name evidence="9" type="ORF">LTR25_000330</name>
</gene>
<organism evidence="9 10">
    <name type="scientific">Vermiconidia calcicola</name>
    <dbReference type="NCBI Taxonomy" id="1690605"/>
    <lineage>
        <taxon>Eukaryota</taxon>
        <taxon>Fungi</taxon>
        <taxon>Dikarya</taxon>
        <taxon>Ascomycota</taxon>
        <taxon>Pezizomycotina</taxon>
        <taxon>Dothideomycetes</taxon>
        <taxon>Dothideomycetidae</taxon>
        <taxon>Mycosphaerellales</taxon>
        <taxon>Extremaceae</taxon>
        <taxon>Vermiconidia</taxon>
    </lineage>
</organism>
<dbReference type="PANTHER" id="PTHR30468">
    <property type="entry name" value="ALPHA-KETOGLUTARATE-DEPENDENT SULFONATE DIOXYGENASE"/>
    <property type="match status" value="1"/>
</dbReference>
<evidence type="ECO:0000256" key="6">
    <source>
        <dbReference type="ARBA" id="ARBA00023004"/>
    </source>
</evidence>
<dbReference type="PANTHER" id="PTHR30468:SF10">
    <property type="entry name" value="TAUD_TFDA-LIKE DOMAIN-CONTAINING PROTEIN"/>
    <property type="match status" value="1"/>
</dbReference>
<keyword evidence="10" id="KW-1185">Reference proteome</keyword>
<evidence type="ECO:0000256" key="4">
    <source>
        <dbReference type="ARBA" id="ARBA00022964"/>
    </source>
</evidence>
<keyword evidence="4" id="KW-0223">Dioxygenase</keyword>
<dbReference type="InterPro" id="IPR042098">
    <property type="entry name" value="TauD-like_sf"/>
</dbReference>
<dbReference type="EMBL" id="JAXLQG010000001">
    <property type="protein sequence ID" value="KAK5545323.1"/>
    <property type="molecule type" value="Genomic_DNA"/>
</dbReference>